<dbReference type="GO" id="GO:0004722">
    <property type="term" value="F:protein serine/threonine phosphatase activity"/>
    <property type="evidence" value="ECO:0007669"/>
    <property type="project" value="InterPro"/>
</dbReference>
<protein>
    <submittedName>
        <fullName evidence="2">Protein phosphatase</fullName>
    </submittedName>
</protein>
<dbReference type="EMBL" id="SOBW01000008">
    <property type="protein sequence ID" value="TDU40351.1"/>
    <property type="molecule type" value="Genomic_DNA"/>
</dbReference>
<dbReference type="SMART" id="SM00332">
    <property type="entry name" value="PP2Cc"/>
    <property type="match status" value="1"/>
</dbReference>
<dbReference type="InterPro" id="IPR036457">
    <property type="entry name" value="PPM-type-like_dom_sf"/>
</dbReference>
<feature type="domain" description="PPM-type phosphatase" evidence="1">
    <location>
        <begin position="13"/>
        <end position="244"/>
    </location>
</feature>
<dbReference type="CDD" id="cd00143">
    <property type="entry name" value="PP2Cc"/>
    <property type="match status" value="1"/>
</dbReference>
<proteinExistence type="predicted"/>
<dbReference type="SUPFAM" id="SSF81606">
    <property type="entry name" value="PP2C-like"/>
    <property type="match status" value="1"/>
</dbReference>
<organism evidence="2 3">
    <name type="scientific">Gelidibacter sediminis</name>
    <dbReference type="NCBI Taxonomy" id="1608710"/>
    <lineage>
        <taxon>Bacteria</taxon>
        <taxon>Pseudomonadati</taxon>
        <taxon>Bacteroidota</taxon>
        <taxon>Flavobacteriia</taxon>
        <taxon>Flavobacteriales</taxon>
        <taxon>Flavobacteriaceae</taxon>
        <taxon>Gelidibacter</taxon>
    </lineage>
</organism>
<name>A0A4R7Q1H4_9FLAO</name>
<evidence type="ECO:0000259" key="1">
    <source>
        <dbReference type="PROSITE" id="PS51746"/>
    </source>
</evidence>
<dbReference type="PROSITE" id="PS51746">
    <property type="entry name" value="PPM_2"/>
    <property type="match status" value="1"/>
</dbReference>
<evidence type="ECO:0000313" key="3">
    <source>
        <dbReference type="Proteomes" id="UP000294689"/>
    </source>
</evidence>
<dbReference type="OrthoDB" id="9801841at2"/>
<sequence length="244" mass="27647">MVEQQSMQLKKMNSNFITNKGARKSNQDVVFIKNMGLDKEIFLLADGMGGYKNGEYAANFIVNNLYEILKIQNSYDKSSIQLAVEEVTRALATENKKQDSNMGATLGGVIQDNGDLHCFWIGDVKIWHIKNEQIGFESVEHNLKNELIENKVFVEANSAKKYNHIVTRAIQNDIKKAKIDYKRIEDFEQGDYIILASDGVTDVLSNHQLLDVINSEKNVDDILAVLDDKLKETAKDNYSLILIN</sequence>
<dbReference type="Pfam" id="PF13672">
    <property type="entry name" value="PP2C_2"/>
    <property type="match status" value="1"/>
</dbReference>
<dbReference type="AlphaFoldDB" id="A0A4R7Q1H4"/>
<dbReference type="Proteomes" id="UP000294689">
    <property type="component" value="Unassembled WGS sequence"/>
</dbReference>
<comment type="caution">
    <text evidence="2">The sequence shown here is derived from an EMBL/GenBank/DDBJ whole genome shotgun (WGS) entry which is preliminary data.</text>
</comment>
<dbReference type="RefSeq" id="WP_133758372.1">
    <property type="nucleotide sequence ID" value="NZ_SOBW01000008.1"/>
</dbReference>
<keyword evidence="3" id="KW-1185">Reference proteome</keyword>
<gene>
    <name evidence="2" type="ORF">BXY82_2398</name>
</gene>
<dbReference type="InterPro" id="IPR015655">
    <property type="entry name" value="PP2C"/>
</dbReference>
<dbReference type="Gene3D" id="3.60.40.10">
    <property type="entry name" value="PPM-type phosphatase domain"/>
    <property type="match status" value="1"/>
</dbReference>
<accession>A0A4R7Q1H4</accession>
<dbReference type="PANTHER" id="PTHR47992">
    <property type="entry name" value="PROTEIN PHOSPHATASE"/>
    <property type="match status" value="1"/>
</dbReference>
<dbReference type="InterPro" id="IPR001932">
    <property type="entry name" value="PPM-type_phosphatase-like_dom"/>
</dbReference>
<evidence type="ECO:0000313" key="2">
    <source>
        <dbReference type="EMBL" id="TDU40351.1"/>
    </source>
</evidence>
<reference evidence="2 3" key="1">
    <citation type="submission" date="2019-03" db="EMBL/GenBank/DDBJ databases">
        <title>Genomic Encyclopedia of Archaeal and Bacterial Type Strains, Phase II (KMG-II): from individual species to whole genera.</title>
        <authorList>
            <person name="Goeker M."/>
        </authorList>
    </citation>
    <scope>NUCLEOTIDE SEQUENCE [LARGE SCALE GENOMIC DNA]</scope>
    <source>
        <strain evidence="2 3">DSM 28135</strain>
    </source>
</reference>